<feature type="compositionally biased region" description="Basic and acidic residues" evidence="1">
    <location>
        <begin position="955"/>
        <end position="965"/>
    </location>
</feature>
<feature type="compositionally biased region" description="Basic and acidic residues" evidence="1">
    <location>
        <begin position="357"/>
        <end position="366"/>
    </location>
</feature>
<dbReference type="AlphaFoldDB" id="A0A8H4R0R8"/>
<feature type="compositionally biased region" description="Low complexity" evidence="1">
    <location>
        <begin position="825"/>
        <end position="846"/>
    </location>
</feature>
<feature type="region of interest" description="Disordered" evidence="1">
    <location>
        <begin position="1"/>
        <end position="127"/>
    </location>
</feature>
<feature type="compositionally biased region" description="Polar residues" evidence="1">
    <location>
        <begin position="847"/>
        <end position="867"/>
    </location>
</feature>
<feature type="compositionally biased region" description="Polar residues" evidence="1">
    <location>
        <begin position="719"/>
        <end position="729"/>
    </location>
</feature>
<feature type="compositionally biased region" description="Basic residues" evidence="1">
    <location>
        <begin position="1013"/>
        <end position="1028"/>
    </location>
</feature>
<feature type="compositionally biased region" description="Low complexity" evidence="1">
    <location>
        <begin position="10"/>
        <end position="39"/>
    </location>
</feature>
<feature type="compositionally biased region" description="Basic and acidic residues" evidence="1">
    <location>
        <begin position="201"/>
        <end position="211"/>
    </location>
</feature>
<feature type="compositionally biased region" description="Basic and acidic residues" evidence="1">
    <location>
        <begin position="276"/>
        <end position="286"/>
    </location>
</feature>
<feature type="region of interest" description="Disordered" evidence="1">
    <location>
        <begin position="554"/>
        <end position="626"/>
    </location>
</feature>
<feature type="compositionally biased region" description="Basic and acidic residues" evidence="1">
    <location>
        <begin position="603"/>
        <end position="626"/>
    </location>
</feature>
<dbReference type="Proteomes" id="UP000521872">
    <property type="component" value="Unassembled WGS sequence"/>
</dbReference>
<feature type="region of interest" description="Disordered" evidence="1">
    <location>
        <begin position="763"/>
        <end position="978"/>
    </location>
</feature>
<feature type="compositionally biased region" description="Basic and acidic residues" evidence="1">
    <location>
        <begin position="889"/>
        <end position="902"/>
    </location>
</feature>
<feature type="compositionally biased region" description="Low complexity" evidence="1">
    <location>
        <begin position="218"/>
        <end position="259"/>
    </location>
</feature>
<reference evidence="2 3" key="1">
    <citation type="submission" date="2019-12" db="EMBL/GenBank/DDBJ databases">
        <authorList>
            <person name="Floudas D."/>
            <person name="Bentzer J."/>
            <person name="Ahren D."/>
            <person name="Johansson T."/>
            <person name="Persson P."/>
            <person name="Tunlid A."/>
        </authorList>
    </citation>
    <scope>NUCLEOTIDE SEQUENCE [LARGE SCALE GENOMIC DNA]</scope>
    <source>
        <strain evidence="2 3">CBS 102.39</strain>
    </source>
</reference>
<feature type="compositionally biased region" description="Polar residues" evidence="1">
    <location>
        <begin position="323"/>
        <end position="338"/>
    </location>
</feature>
<keyword evidence="3" id="KW-1185">Reference proteome</keyword>
<feature type="region of interest" description="Disordered" evidence="1">
    <location>
        <begin position="706"/>
        <end position="742"/>
    </location>
</feature>
<comment type="caution">
    <text evidence="2">The sequence shown here is derived from an EMBL/GenBank/DDBJ whole genome shotgun (WGS) entry which is preliminary data.</text>
</comment>
<feature type="compositionally biased region" description="Polar residues" evidence="1">
    <location>
        <begin position="84"/>
        <end position="108"/>
    </location>
</feature>
<feature type="compositionally biased region" description="Acidic residues" evidence="1">
    <location>
        <begin position="918"/>
        <end position="929"/>
    </location>
</feature>
<name>A0A8H4R0R8_9AGAR</name>
<dbReference type="EMBL" id="JAACJL010000015">
    <property type="protein sequence ID" value="KAF4620738.1"/>
    <property type="molecule type" value="Genomic_DNA"/>
</dbReference>
<feature type="region of interest" description="Disordered" evidence="1">
    <location>
        <begin position="1206"/>
        <end position="1225"/>
    </location>
</feature>
<feature type="region of interest" description="Disordered" evidence="1">
    <location>
        <begin position="1091"/>
        <end position="1122"/>
    </location>
</feature>
<feature type="compositionally biased region" description="Basic and acidic residues" evidence="1">
    <location>
        <begin position="763"/>
        <end position="824"/>
    </location>
</feature>
<gene>
    <name evidence="2" type="ORF">D9613_000499</name>
</gene>
<evidence type="ECO:0000313" key="2">
    <source>
        <dbReference type="EMBL" id="KAF4620738.1"/>
    </source>
</evidence>
<feature type="compositionally biased region" description="Polar residues" evidence="1">
    <location>
        <begin position="182"/>
        <end position="196"/>
    </location>
</feature>
<feature type="region of interest" description="Disordered" evidence="1">
    <location>
        <begin position="1003"/>
        <end position="1036"/>
    </location>
</feature>
<feature type="region of interest" description="Disordered" evidence="1">
    <location>
        <begin position="323"/>
        <end position="415"/>
    </location>
</feature>
<feature type="region of interest" description="Disordered" evidence="1">
    <location>
        <begin position="140"/>
        <end position="308"/>
    </location>
</feature>
<feature type="compositionally biased region" description="Low complexity" evidence="1">
    <location>
        <begin position="385"/>
        <end position="395"/>
    </location>
</feature>
<feature type="compositionally biased region" description="Low complexity" evidence="1">
    <location>
        <begin position="62"/>
        <end position="78"/>
    </location>
</feature>
<sequence>MSFIFRRTKSTNVKSSSSKRTESTSSSSSTSSSREPSVPQATSSNHSSRAALPVHDLTEYHSSSSSSRSPSRSPQSQRIAGGKTTPNDVADSTTQMSSQHSASNSQDFSGPYGVLQPPRSGKTTFSDMYEHNHLQTFSFGAASSSSSSSLVSPIDPLSRPRDDADSEELSLAPDTTPRPSMVGSQPARSPNSQLLQSLHAHNFDRREREQDEGYNGVSGYSSASASVSSFSKPSASNSRATSRVSRRSSTTQQTSPSDLTSDDEEESLGRHPLPPEPREALQDSHSRGTPMYLSEEDSDGYSEDYENDIEIDSVVHECTSDSGTFFDFTNPSRDSINMDNAGRRGSLAMPIPGAISHDSRHSRDYDYSNISNSRRPSRSLEDLHSFSFSQNSSTSHRADEPGAPTSVPESEGDWINLRKRSTQIQKEKDIPTAVTVNSSSTAIASNSSTSTNSENVSAADDFDTSWLQPYGLSGVVGFDLSEMADIVGESSNLNGHRPSFYGMRKTSVTSTRRQSTVSSQIDIMHKNINTLWATRKHVEEAPMWWFKQEKVTTAEENPYSRRHGQDKDKDKVRPSISTLFGPRPSSTTDHHTNSFTGSSSIFDKVENKDKDRSHEKGKEKSSKEAWKGMSLDSEEIWYNGSTGRFRVTRKNTASAEQGRPPQQRININYLRTPKSNGHGREPIDGPSATIHKHSKAAAFSIGRHYRARPANPAPGSPRHATTTQGLSSRDSADGKKRSSMILLGTRKVQKAYTSTNTTRLLESHGLLDDDEHSHSKDAERQRRQERDKRAKHREREKERKERKTNVEKGHPAESSRSKEKDKTKSSSSPSQPAPESSEGSSVGSDVNALSSGDSGTLISMTAVTTPESYSGSGSSAGSIEPSILSHETTSSDRTARAHEHRMAMQQTAQRRVPHVFDADGDNDEYDSDDELSKPITQSTSRGIFSGFAKSITGDRNGRSKLDKPYDPPWPVTQPRHDSETRKYIVNDLNISFQDVGLLPTTGEIKLSSSRNGPPKRKHDRRSAQKSRKRESETDEVDIFEDVPEDALYMLIPLWPGETDPLCARKYPYTPSPIPISARQYLLLYFKTPPPPPSILEDNGKGKSVDKKKKGSQDSQNASHEADKHVLLSSFHVTSRVFSHRDLQGSGVRIPDVGLAVSGPLKEAYEYLPDKCMRKEDIVLANCHSRSSGIEFFSEGFDKIGLTRPMLNPRPLEPNEDDDNSSNDTVPVLTPIGRAVMEMAWFGCLAVTSFNANMNA</sequence>
<organism evidence="2 3">
    <name type="scientific">Agrocybe pediades</name>
    <dbReference type="NCBI Taxonomy" id="84607"/>
    <lineage>
        <taxon>Eukaryota</taxon>
        <taxon>Fungi</taxon>
        <taxon>Dikarya</taxon>
        <taxon>Basidiomycota</taxon>
        <taxon>Agaricomycotina</taxon>
        <taxon>Agaricomycetes</taxon>
        <taxon>Agaricomycetidae</taxon>
        <taxon>Agaricales</taxon>
        <taxon>Agaricineae</taxon>
        <taxon>Strophariaceae</taxon>
        <taxon>Agrocybe</taxon>
    </lineage>
</organism>
<feature type="compositionally biased region" description="Acidic residues" evidence="1">
    <location>
        <begin position="294"/>
        <end position="308"/>
    </location>
</feature>
<evidence type="ECO:0000313" key="3">
    <source>
        <dbReference type="Proteomes" id="UP000521872"/>
    </source>
</evidence>
<evidence type="ECO:0000256" key="1">
    <source>
        <dbReference type="SAM" id="MobiDB-lite"/>
    </source>
</evidence>
<proteinExistence type="predicted"/>
<protein>
    <submittedName>
        <fullName evidence="2">Uncharacterized protein</fullName>
    </submittedName>
</protein>
<feature type="compositionally biased region" description="Low complexity" evidence="1">
    <location>
        <begin position="868"/>
        <end position="878"/>
    </location>
</feature>
<feature type="compositionally biased region" description="Basic and acidic residues" evidence="1">
    <location>
        <begin position="563"/>
        <end position="573"/>
    </location>
</feature>
<accession>A0A8H4R0R8</accession>
<feature type="region of interest" description="Disordered" evidence="1">
    <location>
        <begin position="671"/>
        <end position="694"/>
    </location>
</feature>